<evidence type="ECO:0000256" key="2">
    <source>
        <dbReference type="SAM" id="SignalP"/>
    </source>
</evidence>
<keyword evidence="1 2" id="KW-0732">Signal</keyword>
<evidence type="ECO:0000313" key="4">
    <source>
        <dbReference type="EMBL" id="QMR41550.1"/>
    </source>
</evidence>
<accession>A0AAP9QZ91</accession>
<feature type="domain" description="YdgH/BhsA/McbA-like" evidence="3">
    <location>
        <begin position="91"/>
        <end position="140"/>
    </location>
</feature>
<dbReference type="Pfam" id="PF07338">
    <property type="entry name" value="YdgH_BhsA-like"/>
    <property type="match status" value="1"/>
</dbReference>
<dbReference type="InterPro" id="IPR025543">
    <property type="entry name" value="Dodecin-like"/>
</dbReference>
<organism evidence="4 5">
    <name type="scientific">Klebsiella aerogenes</name>
    <name type="common">Enterobacter aerogenes</name>
    <dbReference type="NCBI Taxonomy" id="548"/>
    <lineage>
        <taxon>Bacteria</taxon>
        <taxon>Pseudomonadati</taxon>
        <taxon>Pseudomonadota</taxon>
        <taxon>Gammaproteobacteria</taxon>
        <taxon>Enterobacterales</taxon>
        <taxon>Enterobacteriaceae</taxon>
        <taxon>Klebsiella/Raoultella group</taxon>
        <taxon>Klebsiella</taxon>
    </lineage>
</organism>
<evidence type="ECO:0000313" key="5">
    <source>
        <dbReference type="Proteomes" id="UP000514462"/>
    </source>
</evidence>
<dbReference type="InterPro" id="IPR010854">
    <property type="entry name" value="YdgH/BhsA/McbA-like_dom"/>
</dbReference>
<proteinExistence type="predicted"/>
<dbReference type="InterPro" id="IPR036275">
    <property type="entry name" value="YdgH-like_sf"/>
</dbReference>
<dbReference type="RefSeq" id="WP_182014643.1">
    <property type="nucleotide sequence ID" value="NZ_CP055904.1"/>
</dbReference>
<dbReference type="SUPFAM" id="SSF159871">
    <property type="entry name" value="YdgH-like"/>
    <property type="match status" value="1"/>
</dbReference>
<reference evidence="5" key="1">
    <citation type="submission" date="2020-06" db="EMBL/GenBank/DDBJ databases">
        <title>REHAB project genomes.</title>
        <authorList>
            <person name="Shaw L.P."/>
        </authorList>
    </citation>
    <scope>NUCLEOTIDE SEQUENCE [LARGE SCALE GENOMIC DNA]</scope>
    <source>
        <strain evidence="5">RHBSTW-00938</strain>
    </source>
</reference>
<gene>
    <name evidence="4" type="ORF">HV331_19520</name>
</gene>
<evidence type="ECO:0000256" key="1">
    <source>
        <dbReference type="ARBA" id="ARBA00022729"/>
    </source>
</evidence>
<dbReference type="EMBL" id="CP055904">
    <property type="protein sequence ID" value="QMR41550.1"/>
    <property type="molecule type" value="Genomic_DNA"/>
</dbReference>
<feature type="chain" id="PRO_5042894113" evidence="2">
    <location>
        <begin position="19"/>
        <end position="140"/>
    </location>
</feature>
<dbReference type="AlphaFoldDB" id="A0AAP9QZ91"/>
<evidence type="ECO:0000259" key="3">
    <source>
        <dbReference type="Pfam" id="PF07338"/>
    </source>
</evidence>
<feature type="signal peptide" evidence="2">
    <location>
        <begin position="1"/>
        <end position="18"/>
    </location>
</feature>
<dbReference type="Proteomes" id="UP000514462">
    <property type="component" value="Chromosome"/>
</dbReference>
<name>A0AAP9QZ91_KLEAE</name>
<protein>
    <submittedName>
        <fullName evidence="4">DUF1471 domain-containing protein</fullName>
    </submittedName>
</protein>
<dbReference type="Gene3D" id="3.30.1660.10">
    <property type="entry name" value="Flavin-binding protein dodecin"/>
    <property type="match status" value="1"/>
</dbReference>
<sequence length="140" mass="14482">MKNIIIAAALSFPVFAFAAAPQQTFVQENQAGLLHISQDAAGTTFVSGTVADNLDFNGQASLTAIADINDVLVPGIAQELNRKQAAASFRVGEVSASGAATPDDLDDALMAKAEQQGASGYRITSVSNMAPYSGTATLYR</sequence>